<dbReference type="AlphaFoldDB" id="A0A1Y5PSA0"/>
<reference evidence="1" key="1">
    <citation type="submission" date="2016-03" db="EMBL/GenBank/DDBJ databases">
        <authorList>
            <person name="Ploux O."/>
        </authorList>
    </citation>
    <scope>NUCLEOTIDE SEQUENCE</scope>
    <source>
        <strain evidence="1">UC10</strain>
    </source>
</reference>
<accession>A0A1Y5PSA0</accession>
<proteinExistence type="predicted"/>
<organism evidence="1">
    <name type="scientific">uncultured Mycobacterium sp</name>
    <dbReference type="NCBI Taxonomy" id="171292"/>
    <lineage>
        <taxon>Bacteria</taxon>
        <taxon>Bacillati</taxon>
        <taxon>Actinomycetota</taxon>
        <taxon>Actinomycetes</taxon>
        <taxon>Mycobacteriales</taxon>
        <taxon>Mycobacteriaceae</taxon>
        <taxon>Mycobacterium</taxon>
        <taxon>environmental samples</taxon>
    </lineage>
</organism>
<dbReference type="Pfam" id="PF19345">
    <property type="entry name" value="MTHFR_2"/>
    <property type="match status" value="1"/>
</dbReference>
<dbReference type="EMBL" id="FLQS01000065">
    <property type="protein sequence ID" value="SBS79051.1"/>
    <property type="molecule type" value="Genomic_DNA"/>
</dbReference>
<protein>
    <recommendedName>
        <fullName evidence="2">Methylenetetrahydrofolate reductase (NAD(P)H)</fullName>
    </recommendedName>
</protein>
<evidence type="ECO:0008006" key="2">
    <source>
        <dbReference type="Google" id="ProtNLM"/>
    </source>
</evidence>
<evidence type="ECO:0000313" key="1">
    <source>
        <dbReference type="EMBL" id="SBS79051.1"/>
    </source>
</evidence>
<dbReference type="Gene3D" id="3.20.20.220">
    <property type="match status" value="1"/>
</dbReference>
<sequence length="302" mass="32958">MTLGTIALELVPSNAEHGHERALEEARKVVKASLESGLDGVIGHVMIPGMIEEDDGRPVEMKPKLDVLDFWSLITPELPGVRGLCTQVTAFLDEPALRQRVVDLRTAGIDGIAFVGVPRTMNDGDGAGVAPTDALAIYEDLLDHRGVILIPTREGENGRFEFKCDRGATYGMTQLLYSDAIVGFLTDFANTTDHRPEVLLSFGFVPTLEHSVGLISWLIQDPGNAAVAAEQDFVKTLARTEPLKRRQLTVDLYKRVIDGVADLGFPLSIHLEATYGINVAAFDTFAEMLDYWSPPTPRSANT</sequence>
<dbReference type="InterPro" id="IPR049477">
    <property type="entry name" value="MTHFR"/>
</dbReference>
<gene>
    <name evidence="1" type="ORF">MHPYR_680020</name>
</gene>
<name>A0A1Y5PSA0_9MYCO</name>